<dbReference type="Proteomes" id="UP000824037">
    <property type="component" value="Unassembled WGS sequence"/>
</dbReference>
<dbReference type="EMBL" id="DXBY01000111">
    <property type="protein sequence ID" value="HIZ35447.1"/>
    <property type="molecule type" value="Genomic_DNA"/>
</dbReference>
<evidence type="ECO:0000259" key="2">
    <source>
        <dbReference type="Pfam" id="PF07811"/>
    </source>
</evidence>
<sequence length="130" mass="13734">MSWAPDRYQDRGSALVDFLLVAVLVTVLVLGVVQLALTLHVRTVLIDSAAEGARYAALDGNTLVDGAARTRWLIDSALPADYAQQVEPGRADYRGVQVVEMHVAAPIPVLGLLGPAGMIDVTGRAVQEGS</sequence>
<accession>A0A9D2EDU1</accession>
<keyword evidence="1" id="KW-1133">Transmembrane helix</keyword>
<dbReference type="Pfam" id="PF07811">
    <property type="entry name" value="TadE"/>
    <property type="match status" value="1"/>
</dbReference>
<evidence type="ECO:0000313" key="3">
    <source>
        <dbReference type="EMBL" id="HIZ35447.1"/>
    </source>
</evidence>
<reference evidence="3" key="2">
    <citation type="submission" date="2021-04" db="EMBL/GenBank/DDBJ databases">
        <authorList>
            <person name="Gilroy R."/>
        </authorList>
    </citation>
    <scope>NUCLEOTIDE SEQUENCE</scope>
    <source>
        <strain evidence="3">ChiGjej4B4-7305</strain>
    </source>
</reference>
<reference evidence="3" key="1">
    <citation type="journal article" date="2021" name="PeerJ">
        <title>Extensive microbial diversity within the chicken gut microbiome revealed by metagenomics and culture.</title>
        <authorList>
            <person name="Gilroy R."/>
            <person name="Ravi A."/>
            <person name="Getino M."/>
            <person name="Pursley I."/>
            <person name="Horton D.L."/>
            <person name="Alikhan N.F."/>
            <person name="Baker D."/>
            <person name="Gharbi K."/>
            <person name="Hall N."/>
            <person name="Watson M."/>
            <person name="Adriaenssens E.M."/>
            <person name="Foster-Nyarko E."/>
            <person name="Jarju S."/>
            <person name="Secka A."/>
            <person name="Antonio M."/>
            <person name="Oren A."/>
            <person name="Chaudhuri R.R."/>
            <person name="La Ragione R."/>
            <person name="Hildebrand F."/>
            <person name="Pallen M.J."/>
        </authorList>
    </citation>
    <scope>NUCLEOTIDE SEQUENCE</scope>
    <source>
        <strain evidence="3">ChiGjej4B4-7305</strain>
    </source>
</reference>
<dbReference type="InterPro" id="IPR012495">
    <property type="entry name" value="TadE-like_dom"/>
</dbReference>
<evidence type="ECO:0000313" key="4">
    <source>
        <dbReference type="Proteomes" id="UP000824037"/>
    </source>
</evidence>
<feature type="transmembrane region" description="Helical" evidence="1">
    <location>
        <begin position="12"/>
        <end position="37"/>
    </location>
</feature>
<proteinExistence type="predicted"/>
<keyword evidence="1" id="KW-0472">Membrane</keyword>
<dbReference type="AlphaFoldDB" id="A0A9D2EDU1"/>
<keyword evidence="1" id="KW-0812">Transmembrane</keyword>
<protein>
    <submittedName>
        <fullName evidence="3">Pilus assembly protein</fullName>
    </submittedName>
</protein>
<name>A0A9D2EDU1_9MICO</name>
<organism evidence="3 4">
    <name type="scientific">Candidatus Ruania gallistercoris</name>
    <dbReference type="NCBI Taxonomy" id="2838746"/>
    <lineage>
        <taxon>Bacteria</taxon>
        <taxon>Bacillati</taxon>
        <taxon>Actinomycetota</taxon>
        <taxon>Actinomycetes</taxon>
        <taxon>Micrococcales</taxon>
        <taxon>Ruaniaceae</taxon>
        <taxon>Ruania</taxon>
    </lineage>
</organism>
<gene>
    <name evidence="3" type="ORF">H9815_06690</name>
</gene>
<feature type="domain" description="TadE-like" evidence="2">
    <location>
        <begin position="12"/>
        <end position="54"/>
    </location>
</feature>
<evidence type="ECO:0000256" key="1">
    <source>
        <dbReference type="SAM" id="Phobius"/>
    </source>
</evidence>
<comment type="caution">
    <text evidence="3">The sequence shown here is derived from an EMBL/GenBank/DDBJ whole genome shotgun (WGS) entry which is preliminary data.</text>
</comment>